<feature type="region of interest" description="Disordered" evidence="17">
    <location>
        <begin position="1108"/>
        <end position="1143"/>
    </location>
</feature>
<dbReference type="PANTHER" id="PTHR46510">
    <property type="entry name" value="BROMODOMAIN ADJACENT TO ZINC FINGER DOMAIN PROTEIN 1A"/>
    <property type="match status" value="1"/>
</dbReference>
<dbReference type="GO" id="GO:0031445">
    <property type="term" value="P:regulation of heterochromatin formation"/>
    <property type="evidence" value="ECO:0007669"/>
    <property type="project" value="TreeGrafter"/>
</dbReference>
<evidence type="ECO:0000259" key="19">
    <source>
        <dbReference type="PROSITE" id="PS50016"/>
    </source>
</evidence>
<gene>
    <name evidence="22" type="primary">Baz1a</name>
    <name evidence="22" type="ORF">GTO95_0016583</name>
</gene>
<accession>A0A8J7NHP6</accession>
<evidence type="ECO:0000256" key="15">
    <source>
        <dbReference type="PROSITE-ProRule" id="PRU00475"/>
    </source>
</evidence>
<feature type="compositionally biased region" description="Low complexity" evidence="17">
    <location>
        <begin position="1450"/>
        <end position="1459"/>
    </location>
</feature>
<evidence type="ECO:0000256" key="5">
    <source>
        <dbReference type="ARBA" id="ARBA00022771"/>
    </source>
</evidence>
<feature type="compositionally biased region" description="Low complexity" evidence="17">
    <location>
        <begin position="1356"/>
        <end position="1377"/>
    </location>
</feature>
<evidence type="ECO:0000256" key="6">
    <source>
        <dbReference type="ARBA" id="ARBA00022833"/>
    </source>
</evidence>
<dbReference type="GO" id="GO:0003677">
    <property type="term" value="F:DNA binding"/>
    <property type="evidence" value="ECO:0007669"/>
    <property type="project" value="TreeGrafter"/>
</dbReference>
<keyword evidence="23" id="KW-1185">Reference proteome</keyword>
<dbReference type="Gene3D" id="1.20.920.10">
    <property type="entry name" value="Bromodomain-like"/>
    <property type="match status" value="1"/>
</dbReference>
<dbReference type="GO" id="GO:0006338">
    <property type="term" value="P:chromatin remodeling"/>
    <property type="evidence" value="ECO:0007669"/>
    <property type="project" value="InterPro"/>
</dbReference>
<keyword evidence="7" id="KW-0805">Transcription regulation</keyword>
<dbReference type="InterPro" id="IPR013136">
    <property type="entry name" value="WSTF_Acf1_Cbp146"/>
</dbReference>
<keyword evidence="6" id="KW-0862">Zinc</keyword>
<evidence type="ECO:0000313" key="22">
    <source>
        <dbReference type="EMBL" id="MBN3313160.1"/>
    </source>
</evidence>
<dbReference type="InterPro" id="IPR001487">
    <property type="entry name" value="Bromodomain"/>
</dbReference>
<feature type="domain" description="DDT" evidence="20">
    <location>
        <begin position="431"/>
        <end position="496"/>
    </location>
</feature>
<reference evidence="22" key="1">
    <citation type="journal article" date="2021" name="Cell">
        <title>Tracing the genetic footprints of vertebrate landing in non-teleost ray-finned fishes.</title>
        <authorList>
            <person name="Bi X."/>
            <person name="Wang K."/>
            <person name="Yang L."/>
            <person name="Pan H."/>
            <person name="Jiang H."/>
            <person name="Wei Q."/>
            <person name="Fang M."/>
            <person name="Yu H."/>
            <person name="Zhu C."/>
            <person name="Cai Y."/>
            <person name="He Y."/>
            <person name="Gan X."/>
            <person name="Zeng H."/>
            <person name="Yu D."/>
            <person name="Zhu Y."/>
            <person name="Jiang H."/>
            <person name="Qiu Q."/>
            <person name="Yang H."/>
            <person name="Zhang Y.E."/>
            <person name="Wang W."/>
            <person name="Zhu M."/>
            <person name="He S."/>
            <person name="Zhang G."/>
        </authorList>
    </citation>
    <scope>NUCLEOTIDE SEQUENCE</scope>
    <source>
        <strain evidence="22">Allg_001</strain>
    </source>
</reference>
<feature type="region of interest" description="Disordered" evidence="17">
    <location>
        <begin position="764"/>
        <end position="796"/>
    </location>
</feature>
<evidence type="ECO:0000259" key="20">
    <source>
        <dbReference type="PROSITE" id="PS50827"/>
    </source>
</evidence>
<feature type="region of interest" description="Disordered" evidence="17">
    <location>
        <begin position="691"/>
        <end position="743"/>
    </location>
</feature>
<dbReference type="InterPro" id="IPR011011">
    <property type="entry name" value="Znf_FYVE_PHD"/>
</dbReference>
<organism evidence="22 23">
    <name type="scientific">Atractosteus spatula</name>
    <name type="common">Alligator gar</name>
    <name type="synonym">Lepisosteus spatula</name>
    <dbReference type="NCBI Taxonomy" id="7917"/>
    <lineage>
        <taxon>Eukaryota</taxon>
        <taxon>Metazoa</taxon>
        <taxon>Chordata</taxon>
        <taxon>Craniata</taxon>
        <taxon>Vertebrata</taxon>
        <taxon>Euteleostomi</taxon>
        <taxon>Actinopterygii</taxon>
        <taxon>Neopterygii</taxon>
        <taxon>Holostei</taxon>
        <taxon>Semionotiformes</taxon>
        <taxon>Lepisosteidae</taxon>
        <taxon>Atractosteus</taxon>
    </lineage>
</organism>
<dbReference type="Pfam" id="PF00439">
    <property type="entry name" value="Bromodomain"/>
    <property type="match status" value="1"/>
</dbReference>
<feature type="domain" description="Bromo" evidence="18">
    <location>
        <begin position="1476"/>
        <end position="1546"/>
    </location>
</feature>
<evidence type="ECO:0000256" key="10">
    <source>
        <dbReference type="ARBA" id="ARBA00023163"/>
    </source>
</evidence>
<feature type="coiled-coil region" evidence="16">
    <location>
        <begin position="344"/>
        <end position="407"/>
    </location>
</feature>
<keyword evidence="10" id="KW-0804">Transcription</keyword>
<dbReference type="InterPro" id="IPR047171">
    <property type="entry name" value="BAZ1A"/>
</dbReference>
<name>A0A8J7NHP6_ATRSP</name>
<dbReference type="PROSITE" id="PS51136">
    <property type="entry name" value="WAC"/>
    <property type="match status" value="1"/>
</dbReference>
<dbReference type="SUPFAM" id="SSF47370">
    <property type="entry name" value="Bromodomain"/>
    <property type="match status" value="1"/>
</dbReference>
<evidence type="ECO:0000256" key="4">
    <source>
        <dbReference type="ARBA" id="ARBA00022723"/>
    </source>
</evidence>
<evidence type="ECO:0000256" key="16">
    <source>
        <dbReference type="SAM" id="Coils"/>
    </source>
</evidence>
<feature type="region of interest" description="Disordered" evidence="17">
    <location>
        <begin position="228"/>
        <end position="272"/>
    </location>
</feature>
<feature type="compositionally biased region" description="Polar residues" evidence="17">
    <location>
        <begin position="1316"/>
        <end position="1341"/>
    </location>
</feature>
<feature type="non-terminal residue" evidence="22">
    <location>
        <position position="1583"/>
    </location>
</feature>
<feature type="compositionally biased region" description="Basic and acidic residues" evidence="17">
    <location>
        <begin position="1128"/>
        <end position="1143"/>
    </location>
</feature>
<dbReference type="SMART" id="SM00297">
    <property type="entry name" value="BROMO"/>
    <property type="match status" value="1"/>
</dbReference>
<feature type="non-terminal residue" evidence="22">
    <location>
        <position position="1"/>
    </location>
</feature>
<dbReference type="GO" id="GO:0045740">
    <property type="term" value="P:positive regulation of DNA replication"/>
    <property type="evidence" value="ECO:0007669"/>
    <property type="project" value="TreeGrafter"/>
</dbReference>
<dbReference type="InterPro" id="IPR019787">
    <property type="entry name" value="Znf_PHD-finger"/>
</dbReference>
<dbReference type="Pfam" id="PF15612">
    <property type="entry name" value="WHIM1"/>
    <property type="match status" value="1"/>
</dbReference>
<dbReference type="InterPro" id="IPR036427">
    <property type="entry name" value="Bromodomain-like_sf"/>
</dbReference>
<dbReference type="SMART" id="SM00571">
    <property type="entry name" value="DDT"/>
    <property type="match status" value="1"/>
</dbReference>
<dbReference type="EMBL" id="JAAWVO010010672">
    <property type="protein sequence ID" value="MBN3313160.1"/>
    <property type="molecule type" value="Genomic_DNA"/>
</dbReference>
<evidence type="ECO:0000259" key="18">
    <source>
        <dbReference type="PROSITE" id="PS50014"/>
    </source>
</evidence>
<feature type="compositionally biased region" description="Basic and acidic residues" evidence="17">
    <location>
        <begin position="263"/>
        <end position="272"/>
    </location>
</feature>
<dbReference type="PROSITE" id="PS01359">
    <property type="entry name" value="ZF_PHD_1"/>
    <property type="match status" value="1"/>
</dbReference>
<evidence type="ECO:0000256" key="17">
    <source>
        <dbReference type="SAM" id="MobiDB-lite"/>
    </source>
</evidence>
<evidence type="ECO:0000256" key="8">
    <source>
        <dbReference type="ARBA" id="ARBA00023054"/>
    </source>
</evidence>
<dbReference type="InterPro" id="IPR018501">
    <property type="entry name" value="DDT_dom"/>
</dbReference>
<dbReference type="Pfam" id="PF15613">
    <property type="entry name" value="WSD"/>
    <property type="match status" value="1"/>
</dbReference>
<dbReference type="Pfam" id="PF10537">
    <property type="entry name" value="WAC_Acf1_DNA_bd"/>
    <property type="match status" value="1"/>
</dbReference>
<dbReference type="GO" id="GO:0008270">
    <property type="term" value="F:zinc ion binding"/>
    <property type="evidence" value="ECO:0007669"/>
    <property type="project" value="UniProtKB-KW"/>
</dbReference>
<comment type="caution">
    <text evidence="22">The sequence shown here is derived from an EMBL/GenBank/DDBJ whole genome shotgun (WGS) entry which is preliminary data.</text>
</comment>
<evidence type="ECO:0000256" key="11">
    <source>
        <dbReference type="ARBA" id="ARBA00023242"/>
    </source>
</evidence>
<dbReference type="InterPro" id="IPR019786">
    <property type="entry name" value="Zinc_finger_PHD-type_CS"/>
</dbReference>
<dbReference type="Pfam" id="PF02791">
    <property type="entry name" value="DDT"/>
    <property type="match status" value="1"/>
</dbReference>
<dbReference type="PANTHER" id="PTHR46510:SF1">
    <property type="entry name" value="BROMODOMAIN ADJACENT TO ZINC FINGER DOMAIN PROTEIN 1A"/>
    <property type="match status" value="1"/>
</dbReference>
<evidence type="ECO:0000256" key="3">
    <source>
        <dbReference type="ARBA" id="ARBA00022553"/>
    </source>
</evidence>
<dbReference type="Pfam" id="PF00628">
    <property type="entry name" value="PHD"/>
    <property type="match status" value="1"/>
</dbReference>
<feature type="compositionally biased region" description="Basic and acidic residues" evidence="17">
    <location>
        <begin position="691"/>
        <end position="701"/>
    </location>
</feature>
<dbReference type="InterPro" id="IPR028941">
    <property type="entry name" value="WHIM2_dom"/>
</dbReference>
<dbReference type="CDD" id="cd15627">
    <property type="entry name" value="PHD_BAZ1A"/>
    <property type="match status" value="1"/>
</dbReference>
<feature type="compositionally biased region" description="Basic and acidic residues" evidence="17">
    <location>
        <begin position="768"/>
        <end position="796"/>
    </location>
</feature>
<comment type="subcellular location">
    <subcellularLocation>
        <location evidence="1 15">Nucleus</location>
    </subcellularLocation>
</comment>
<dbReference type="PROSITE" id="PS50827">
    <property type="entry name" value="DDT"/>
    <property type="match status" value="1"/>
</dbReference>
<feature type="region of interest" description="Disordered" evidence="17">
    <location>
        <begin position="123"/>
        <end position="143"/>
    </location>
</feature>
<feature type="domain" description="PHD-type" evidence="19">
    <location>
        <begin position="1187"/>
        <end position="1237"/>
    </location>
</feature>
<dbReference type="InterPro" id="IPR018359">
    <property type="entry name" value="Bromodomain_CS"/>
</dbReference>
<dbReference type="PRINTS" id="PR00503">
    <property type="entry name" value="BROMODOMAIN"/>
</dbReference>
<evidence type="ECO:0000256" key="13">
    <source>
        <dbReference type="PROSITE-ProRule" id="PRU00035"/>
    </source>
</evidence>
<evidence type="ECO:0000256" key="1">
    <source>
        <dbReference type="ARBA" id="ARBA00004123"/>
    </source>
</evidence>
<dbReference type="PROSITE" id="PS00633">
    <property type="entry name" value="BROMODOMAIN_1"/>
    <property type="match status" value="1"/>
</dbReference>
<evidence type="ECO:0000259" key="21">
    <source>
        <dbReference type="PROSITE" id="PS51136"/>
    </source>
</evidence>
<dbReference type="FunFam" id="3.30.40.10:FF:000300">
    <property type="entry name" value="Bromodomain adjacent to zinc finger domain protein 1A"/>
    <property type="match status" value="1"/>
</dbReference>
<evidence type="ECO:0000256" key="9">
    <source>
        <dbReference type="ARBA" id="ARBA00023117"/>
    </source>
</evidence>
<feature type="compositionally biased region" description="Acidic residues" evidence="17">
    <location>
        <begin position="1252"/>
        <end position="1288"/>
    </location>
</feature>
<dbReference type="InterPro" id="IPR001965">
    <property type="entry name" value="Znf_PHD"/>
</dbReference>
<protein>
    <recommendedName>
        <fullName evidence="12">Bromodomain adjacent to zinc finger domain protein 1A</fullName>
    </recommendedName>
</protein>
<dbReference type="Proteomes" id="UP000736164">
    <property type="component" value="Unassembled WGS sequence"/>
</dbReference>
<feature type="compositionally biased region" description="Low complexity" evidence="17">
    <location>
        <begin position="1303"/>
        <end position="1315"/>
    </location>
</feature>
<evidence type="ECO:0000256" key="14">
    <source>
        <dbReference type="PROSITE-ProRule" id="PRU00146"/>
    </source>
</evidence>
<evidence type="ECO:0000313" key="23">
    <source>
        <dbReference type="Proteomes" id="UP000736164"/>
    </source>
</evidence>
<dbReference type="PROSITE" id="PS50014">
    <property type="entry name" value="BROMODOMAIN_2"/>
    <property type="match status" value="1"/>
</dbReference>
<feature type="compositionally biased region" description="Acidic residues" evidence="17">
    <location>
        <begin position="709"/>
        <end position="719"/>
    </location>
</feature>
<dbReference type="SMART" id="SM00249">
    <property type="entry name" value="PHD"/>
    <property type="match status" value="1"/>
</dbReference>
<keyword evidence="8 16" id="KW-0175">Coiled coil</keyword>
<keyword evidence="4" id="KW-0479">Metal-binding</keyword>
<evidence type="ECO:0000256" key="12">
    <source>
        <dbReference type="ARBA" id="ARBA00068253"/>
    </source>
</evidence>
<feature type="region of interest" description="Disordered" evidence="17">
    <location>
        <begin position="855"/>
        <end position="900"/>
    </location>
</feature>
<dbReference type="InterPro" id="IPR013083">
    <property type="entry name" value="Znf_RING/FYVE/PHD"/>
</dbReference>
<dbReference type="PROSITE" id="PS50016">
    <property type="entry name" value="ZF_PHD_2"/>
    <property type="match status" value="1"/>
</dbReference>
<dbReference type="InterPro" id="IPR028942">
    <property type="entry name" value="WHIM1_dom"/>
</dbReference>
<feature type="compositionally biased region" description="Low complexity" evidence="17">
    <location>
        <begin position="1402"/>
        <end position="1416"/>
    </location>
</feature>
<dbReference type="GO" id="GO:0006355">
    <property type="term" value="P:regulation of DNA-templated transcription"/>
    <property type="evidence" value="ECO:0007669"/>
    <property type="project" value="TreeGrafter"/>
</dbReference>
<feature type="domain" description="WAC" evidence="21">
    <location>
        <begin position="1"/>
        <end position="90"/>
    </location>
</feature>
<keyword evidence="5 14" id="KW-0863">Zinc-finger</keyword>
<sequence>EFFERTILCNSLVWSCAVTGKPGLTYQEALESEKRARLNLQSFPQPLIPPLLFLTSLTHRSRLHEICDDVYSFVKDRFFLGETVEVTGSTGVRQQCKVLEILPPLQNGVVNGHLSPRMEGDSIVISDDSDEEGGSKTLKSPLLNGKPKTPIKASLFKYKVQPIKTDGCEPFTVKAAQISRKKNLFSRDRLKLLLKQHCSPQNGVIKLKAATIATYRLSEQSFSHFFPDEPPTFTFSPPSKGRGRRSKEHSSPGDLSFTSDGENAAKQKNRDKAALENEKLLKQKEEMKAMVCFICYILSFQFHCCCCCSPMGASSVDAGVNANAKFLFEALEKAKLKKEKAEAFEAKKREKVDKEKKKEELKKMVEEERLKRKEEKERLKLEKEKEREKLREEKRKYAEYLKQWSKRREDMECDDLKELPIPLPVKTRLPPEQFGDALMVLEFLQAFGELFDLEDEFPEGVTLEVLEEALVGCDPEGPLCELLFFFLSAIFQALAEEQEEVAREQLAEADTKDLTEALDEDADPTQSAISAVASLAAAWPQLYQGCSLKQLDLDSCTLSEILRLHILASGADVTSANAKYRYQKQGGFSSMDDACVELRLGNPALLKKLSGTAVYDLLPGEKLKILHALCGKLLTLVSTRDFIEDSADVLRQAKQELRELKAEQHRREREEAASRIRKRKEEKLKEQELKIKEKLKEDEQRNGTGADAGGEEEPEEMDTSTESHEAPRDVATEDEDESELGSKARKTTIKLFFDECSLPKVLLSSAKSSKEPPLKESGEDGKEALSPEEEAALRQEQQLKERELLERIQKAAACTYILPLGRDRLYRRYWVFPSVSALFVEEDYSRLTEDMLVPHPVGPPSHSDGAAAPSTPKHLAPGTDPRAAADSSPRDPKPVNRPNLWSFYSSPEQLEQLIEALNSRGHRENALKEALLLEKDRITELLRNCPVDRFHVPEVLQTEGRAAPVKSRNAIMSPDSPQSAEKHLETRLKDLLLDIEDRIYQGTLGTVKVMERQAWRTALESGHYELLSPDGKENGLVKTENGEAGAMEIDEANLKVGSKDRLLELKTEGQSAASTSASTPQPVNNTVHYLALALSQIEQGIERKFLKPPLGDEELKKEQKGKKKEDKKKKDDDQSSEKDDASDSGRVYKTVLDRWRDSLLCSSSLSQVFLHLSTLDRSIIWSKSILNARCKVCRKKGDAENMILCDGCDRGHHIYCVRPKLKAVPAEDWLCPECRPKQRSRRLSSRQRSSVDSEEEVESEGEENAEEEQESEEEEEEEESEEEEEEEESAPRRGRAAVKLPLTTKGSKPSTPSSGRASQRQSESGRSTPHSQQGTPRQTAPTGKGGLKSSGKKGKAAPASDSKPPLRTSSRTSARLSQEPKPADSSFTDTSGTRLRGRRSAESAADPASAPSEGSPQSRHAESQRKKRSLSACTMDLPSKAKVVLTPPASSNRRSSGRSQGVHELSACEQLVVELVRHEDSWPFMKLVSRTQVPDYYDIIRKPIALNVIREKVNNCEYKTASEFIEDVELMFTNCLEYNARSTNEAKAGVRLQVYFHSQVQKLGLLTKCGDQTPPPPSKRSRV</sequence>
<feature type="region of interest" description="Disordered" evidence="17">
    <location>
        <begin position="1241"/>
        <end position="1461"/>
    </location>
</feature>
<proteinExistence type="inferred from homology"/>
<evidence type="ECO:0000256" key="2">
    <source>
        <dbReference type="ARBA" id="ARBA00007444"/>
    </source>
</evidence>
<keyword evidence="3" id="KW-0597">Phosphoprotein</keyword>
<dbReference type="GO" id="GO:0008623">
    <property type="term" value="C:CHRAC"/>
    <property type="evidence" value="ECO:0007669"/>
    <property type="project" value="TreeGrafter"/>
</dbReference>
<dbReference type="Gene3D" id="3.30.40.10">
    <property type="entry name" value="Zinc/RING finger domain, C3HC4 (zinc finger)"/>
    <property type="match status" value="1"/>
</dbReference>
<keyword evidence="9 13" id="KW-0103">Bromodomain</keyword>
<evidence type="ECO:0000256" key="7">
    <source>
        <dbReference type="ARBA" id="ARBA00023015"/>
    </source>
</evidence>
<dbReference type="GO" id="GO:0000228">
    <property type="term" value="C:nuclear chromosome"/>
    <property type="evidence" value="ECO:0007669"/>
    <property type="project" value="TreeGrafter"/>
</dbReference>
<dbReference type="SUPFAM" id="SSF57903">
    <property type="entry name" value="FYVE/PHD zinc finger"/>
    <property type="match status" value="1"/>
</dbReference>
<keyword evidence="11 15" id="KW-0539">Nucleus</keyword>
<comment type="similarity">
    <text evidence="2">Belongs to the WAL family.</text>
</comment>
<feature type="compositionally biased region" description="Basic and acidic residues" evidence="17">
    <location>
        <begin position="721"/>
        <end position="731"/>
    </location>
</feature>